<accession>A0ABR7WPW7</accession>
<evidence type="ECO:0000313" key="3">
    <source>
        <dbReference type="EMBL" id="MBD1364366.1"/>
    </source>
</evidence>
<dbReference type="InterPro" id="IPR050902">
    <property type="entry name" value="ABC_Transporter_SBP"/>
</dbReference>
<evidence type="ECO:0000256" key="1">
    <source>
        <dbReference type="ARBA" id="ARBA00022729"/>
    </source>
</evidence>
<dbReference type="Gene3D" id="3.40.50.1980">
    <property type="entry name" value="Nitrogenase molybdenum iron protein domain"/>
    <property type="match status" value="2"/>
</dbReference>
<dbReference type="EMBL" id="JACWMY010000005">
    <property type="protein sequence ID" value="MBD1364366.1"/>
    <property type="molecule type" value="Genomic_DNA"/>
</dbReference>
<keyword evidence="1" id="KW-0732">Signal</keyword>
<proteinExistence type="predicted"/>
<gene>
    <name evidence="3" type="ORF">IDJ77_11150</name>
</gene>
<comment type="caution">
    <text evidence="3">The sequence shown here is derived from an EMBL/GenBank/DDBJ whole genome shotgun (WGS) entry which is preliminary data.</text>
</comment>
<protein>
    <submittedName>
        <fullName evidence="3">ABC transporter substrate-binding protein</fullName>
    </submittedName>
</protein>
<sequence>MPVFYDQLNRAVSVPAFPKRIISIVPSQTELLFYMGLDAEIAGITKFCIHPANKVSLVPKIGGTKQLNLEVIHQLRPDLIIANKEENEQSQVEELMKHYPVWISDIHDLPGALQMISGIGAITGSVEEASKIDTIIQQRFDELNKPVIITRAAYLIWRKPYMAAGKGTFIDSMLQRCGFDNVFSETRYPEISPEALIAAKPELLLLSSEPYPFADKHIAEFKALLPNTRVLLVDGEMFSWYGSRLLEAPAYFTGLIEPINNFKS</sequence>
<dbReference type="Proteomes" id="UP000606600">
    <property type="component" value="Unassembled WGS sequence"/>
</dbReference>
<organism evidence="3 4">
    <name type="scientific">Mucilaginibacter pankratovii</name>
    <dbReference type="NCBI Taxonomy" id="2772110"/>
    <lineage>
        <taxon>Bacteria</taxon>
        <taxon>Pseudomonadati</taxon>
        <taxon>Bacteroidota</taxon>
        <taxon>Sphingobacteriia</taxon>
        <taxon>Sphingobacteriales</taxon>
        <taxon>Sphingobacteriaceae</taxon>
        <taxon>Mucilaginibacter</taxon>
    </lineage>
</organism>
<evidence type="ECO:0000313" key="4">
    <source>
        <dbReference type="Proteomes" id="UP000606600"/>
    </source>
</evidence>
<dbReference type="RefSeq" id="WP_191189031.1">
    <property type="nucleotide sequence ID" value="NZ_JACWMY010000005.1"/>
</dbReference>
<evidence type="ECO:0000259" key="2">
    <source>
        <dbReference type="PROSITE" id="PS50983"/>
    </source>
</evidence>
<feature type="domain" description="Fe/B12 periplasmic-binding" evidence="2">
    <location>
        <begin position="20"/>
        <end position="263"/>
    </location>
</feature>
<keyword evidence="4" id="KW-1185">Reference proteome</keyword>
<dbReference type="PROSITE" id="PS50983">
    <property type="entry name" value="FE_B12_PBP"/>
    <property type="match status" value="1"/>
</dbReference>
<dbReference type="SUPFAM" id="SSF53807">
    <property type="entry name" value="Helical backbone' metal receptor"/>
    <property type="match status" value="1"/>
</dbReference>
<dbReference type="InterPro" id="IPR002491">
    <property type="entry name" value="ABC_transptr_periplasmic_BD"/>
</dbReference>
<dbReference type="PANTHER" id="PTHR30535">
    <property type="entry name" value="VITAMIN B12-BINDING PROTEIN"/>
    <property type="match status" value="1"/>
</dbReference>
<name>A0ABR7WPW7_9SPHI</name>
<dbReference type="NCBIfam" id="NF038402">
    <property type="entry name" value="TroA_like"/>
    <property type="match status" value="1"/>
</dbReference>
<dbReference type="PANTHER" id="PTHR30535:SF35">
    <property type="entry name" value="PERIPLASMIC BINDING PROTEIN"/>
    <property type="match status" value="1"/>
</dbReference>
<reference evidence="3 4" key="1">
    <citation type="submission" date="2020-09" db="EMBL/GenBank/DDBJ databases">
        <title>Novel species of Mucilaginibacter isolated from a glacier on the Tibetan Plateau.</title>
        <authorList>
            <person name="Liu Q."/>
            <person name="Xin Y.-H."/>
        </authorList>
    </citation>
    <scope>NUCLEOTIDE SEQUENCE [LARGE SCALE GENOMIC DNA]</scope>
    <source>
        <strain evidence="3 4">ZT4R22</strain>
    </source>
</reference>
<dbReference type="InterPro" id="IPR054828">
    <property type="entry name" value="Vit_B12_bind_prot"/>
</dbReference>
<dbReference type="Pfam" id="PF01497">
    <property type="entry name" value="Peripla_BP_2"/>
    <property type="match status" value="1"/>
</dbReference>